<comment type="caution">
    <text evidence="2">The sequence shown here is derived from an EMBL/GenBank/DDBJ whole genome shotgun (WGS) entry which is preliminary data.</text>
</comment>
<dbReference type="Proteomes" id="UP000241890">
    <property type="component" value="Unassembled WGS sequence"/>
</dbReference>
<evidence type="ECO:0000256" key="1">
    <source>
        <dbReference type="SAM" id="MobiDB-lite"/>
    </source>
</evidence>
<organism evidence="2 3">
    <name type="scientific">Hondaea fermentalgiana</name>
    <dbReference type="NCBI Taxonomy" id="2315210"/>
    <lineage>
        <taxon>Eukaryota</taxon>
        <taxon>Sar</taxon>
        <taxon>Stramenopiles</taxon>
        <taxon>Bigyra</taxon>
        <taxon>Labyrinthulomycetes</taxon>
        <taxon>Thraustochytrida</taxon>
        <taxon>Thraustochytriidae</taxon>
        <taxon>Hondaea</taxon>
    </lineage>
</organism>
<feature type="region of interest" description="Disordered" evidence="1">
    <location>
        <begin position="184"/>
        <end position="203"/>
    </location>
</feature>
<reference evidence="2 3" key="1">
    <citation type="submission" date="2017-12" db="EMBL/GenBank/DDBJ databases">
        <title>Sequencing, de novo assembly and annotation of complete genome of a new Thraustochytrid species, strain FCC1311.</title>
        <authorList>
            <person name="Sedici K."/>
            <person name="Godart F."/>
            <person name="Aiese Cigliano R."/>
            <person name="Sanseverino W."/>
            <person name="Barakat M."/>
            <person name="Ortet P."/>
            <person name="Marechal E."/>
            <person name="Cagnac O."/>
            <person name="Amato A."/>
        </authorList>
    </citation>
    <scope>NUCLEOTIDE SEQUENCE [LARGE SCALE GENOMIC DNA]</scope>
</reference>
<accession>A0A2R5GCJ6</accession>
<proteinExistence type="predicted"/>
<gene>
    <name evidence="2" type="ORF">FCC1311_042822</name>
</gene>
<sequence length="297" mass="32690">MPTLENAKFLQSILPAITAAPDPCPEKVITFAVFLAEQSMTEISLSTLADLLEKTHFGRRGRALPEVEVKLLGMIESRLKAIDLRNSNADGFTAEAGAVLERLAAVFLQTVQSTGMAASQFRNFGAVLALLIPLAATFVDRLRETLLAWATEYEPQAPKDASVLATDPEASIKAENVVPLQRQIRERSRESDAKVAQEERETLSRPLAPKKRIVQLCKAFEASSNDNAAAIEEDVGPPLRRRRKGAATTIDKPRRRRRSENAFIDEGLEEMEAEGDSDGYEDLEGFVVCPGDSTYFQ</sequence>
<feature type="compositionally biased region" description="Acidic residues" evidence="1">
    <location>
        <begin position="266"/>
        <end position="284"/>
    </location>
</feature>
<dbReference type="AlphaFoldDB" id="A0A2R5GCJ6"/>
<dbReference type="InParanoid" id="A0A2R5GCJ6"/>
<feature type="region of interest" description="Disordered" evidence="1">
    <location>
        <begin position="231"/>
        <end position="284"/>
    </location>
</feature>
<protein>
    <submittedName>
        <fullName evidence="2">Uncharacterized protein</fullName>
    </submittedName>
</protein>
<evidence type="ECO:0000313" key="2">
    <source>
        <dbReference type="EMBL" id="GBG28059.1"/>
    </source>
</evidence>
<evidence type="ECO:0000313" key="3">
    <source>
        <dbReference type="Proteomes" id="UP000241890"/>
    </source>
</evidence>
<name>A0A2R5GCJ6_9STRA</name>
<dbReference type="EMBL" id="BEYU01000038">
    <property type="protein sequence ID" value="GBG28059.1"/>
    <property type="molecule type" value="Genomic_DNA"/>
</dbReference>
<keyword evidence="3" id="KW-1185">Reference proteome</keyword>